<dbReference type="EMBL" id="LR796374">
    <property type="protein sequence ID" value="CAB4140560.1"/>
    <property type="molecule type" value="Genomic_DNA"/>
</dbReference>
<name>A0A6J5M643_9CAUD</name>
<gene>
    <name evidence="1" type="ORF">UFOVP402_42</name>
</gene>
<evidence type="ECO:0000313" key="1">
    <source>
        <dbReference type="EMBL" id="CAB4140560.1"/>
    </source>
</evidence>
<organism evidence="1">
    <name type="scientific">uncultured Caudovirales phage</name>
    <dbReference type="NCBI Taxonomy" id="2100421"/>
    <lineage>
        <taxon>Viruses</taxon>
        <taxon>Duplodnaviria</taxon>
        <taxon>Heunggongvirae</taxon>
        <taxon>Uroviricota</taxon>
        <taxon>Caudoviricetes</taxon>
        <taxon>Peduoviridae</taxon>
        <taxon>Maltschvirus</taxon>
        <taxon>Maltschvirus maltsch</taxon>
    </lineage>
</organism>
<reference evidence="1" key="1">
    <citation type="submission" date="2020-04" db="EMBL/GenBank/DDBJ databases">
        <authorList>
            <person name="Chiriac C."/>
            <person name="Salcher M."/>
            <person name="Ghai R."/>
            <person name="Kavagutti S V."/>
        </authorList>
    </citation>
    <scope>NUCLEOTIDE SEQUENCE</scope>
</reference>
<accession>A0A6J5M643</accession>
<sequence>MFPTETAATRVQRPPLFLSRHGSNNGNAIVSGALPLTENEYLKNKVKELLLFVESDGWVVNGFRTLEIVQELKKLCGNDR</sequence>
<proteinExistence type="predicted"/>
<protein>
    <submittedName>
        <fullName evidence="1">Uncharacterized protein</fullName>
    </submittedName>
</protein>